<evidence type="ECO:0000256" key="1">
    <source>
        <dbReference type="SAM" id="Phobius"/>
    </source>
</evidence>
<evidence type="ECO:0000313" key="2">
    <source>
        <dbReference type="EMBL" id="NPU68360.1"/>
    </source>
</evidence>
<name>A0ABX2CLQ5_9BRAD</name>
<feature type="transmembrane region" description="Helical" evidence="1">
    <location>
        <begin position="35"/>
        <end position="57"/>
    </location>
</feature>
<proteinExistence type="predicted"/>
<dbReference type="RefSeq" id="WP_172113427.1">
    <property type="nucleotide sequence ID" value="NZ_JABFDN010000010.1"/>
</dbReference>
<keyword evidence="3" id="KW-1185">Reference proteome</keyword>
<protein>
    <submittedName>
        <fullName evidence="2">Uncharacterized protein</fullName>
    </submittedName>
</protein>
<dbReference type="EMBL" id="JABFDN010000010">
    <property type="protein sequence ID" value="NPU68360.1"/>
    <property type="molecule type" value="Genomic_DNA"/>
</dbReference>
<evidence type="ECO:0000313" key="3">
    <source>
        <dbReference type="Proteomes" id="UP000886476"/>
    </source>
</evidence>
<reference evidence="2" key="1">
    <citation type="submission" date="2020-05" db="EMBL/GenBank/DDBJ databases">
        <title>Nod-independent and nitrogen-fixing Bradyrhizobium aeschynomene sp. nov. isolated from nodules of Aeschynomene indica.</title>
        <authorList>
            <person name="Zhang Z."/>
        </authorList>
    </citation>
    <scope>NUCLEOTIDE SEQUENCE</scope>
    <source>
        <strain evidence="2">83012</strain>
    </source>
</reference>
<dbReference type="Proteomes" id="UP000886476">
    <property type="component" value="Unassembled WGS sequence"/>
</dbReference>
<feature type="transmembrane region" description="Helical" evidence="1">
    <location>
        <begin position="12"/>
        <end position="29"/>
    </location>
</feature>
<accession>A0ABX2CLQ5</accession>
<keyword evidence="1" id="KW-0472">Membrane</keyword>
<gene>
    <name evidence="2" type="ORF">HL667_25395</name>
</gene>
<keyword evidence="1" id="KW-0812">Transmembrane</keyword>
<comment type="caution">
    <text evidence="2">The sequence shown here is derived from an EMBL/GenBank/DDBJ whole genome shotgun (WGS) entry which is preliminary data.</text>
</comment>
<keyword evidence="1" id="KW-1133">Transmembrane helix</keyword>
<organism evidence="2 3">
    <name type="scientific">Bradyrhizobium aeschynomenes</name>
    <dbReference type="NCBI Taxonomy" id="2734909"/>
    <lineage>
        <taxon>Bacteria</taxon>
        <taxon>Pseudomonadati</taxon>
        <taxon>Pseudomonadota</taxon>
        <taxon>Alphaproteobacteria</taxon>
        <taxon>Hyphomicrobiales</taxon>
        <taxon>Nitrobacteraceae</taxon>
        <taxon>Bradyrhizobium</taxon>
    </lineage>
</organism>
<sequence length="70" mass="7822">MNWSNAIRQVHRWVSIAFTIGVIINIAAMTQTQPAFWIGLLALVPLIVLLATGLYLFARPYLTRTAKAQP</sequence>